<name>A0A9W6TCU5_AMBMO</name>
<feature type="compositionally biased region" description="Basic residues" evidence="1">
    <location>
        <begin position="137"/>
        <end position="150"/>
    </location>
</feature>
<proteinExistence type="predicted"/>
<gene>
    <name evidence="2" type="ORF">Amon01_001027000</name>
</gene>
<sequence>MLGVSAESFCLSESDNAMGDVLEGIMNGEYASHDCSGTSENINLSENVAQNSYNSASHCQANSSFQQSSSPMLANGSRGRKGLVSSPRYNHPLLSSPIPYSNRPARRPKSVKNSSSLKSPFGSPIAPSSTSTSPTKRSARRSRKCVKKSKVLPSSFDSGIPSSPTPNLMSSPHHTPSPDVV</sequence>
<organism evidence="2 3">
    <name type="scientific">Ambrosiozyma monospora</name>
    <name type="common">Yeast</name>
    <name type="synonym">Endomycopsis monosporus</name>
    <dbReference type="NCBI Taxonomy" id="43982"/>
    <lineage>
        <taxon>Eukaryota</taxon>
        <taxon>Fungi</taxon>
        <taxon>Dikarya</taxon>
        <taxon>Ascomycota</taxon>
        <taxon>Saccharomycotina</taxon>
        <taxon>Pichiomycetes</taxon>
        <taxon>Pichiales</taxon>
        <taxon>Pichiaceae</taxon>
        <taxon>Ambrosiozyma</taxon>
    </lineage>
</organism>
<protein>
    <submittedName>
        <fullName evidence="2">Unnamed protein product</fullName>
    </submittedName>
</protein>
<evidence type="ECO:0000313" key="2">
    <source>
        <dbReference type="EMBL" id="GME86746.1"/>
    </source>
</evidence>
<dbReference type="Proteomes" id="UP001165063">
    <property type="component" value="Unassembled WGS sequence"/>
</dbReference>
<feature type="compositionally biased region" description="Low complexity" evidence="1">
    <location>
        <begin position="126"/>
        <end position="136"/>
    </location>
</feature>
<dbReference type="AlphaFoldDB" id="A0A9W6TCU5"/>
<dbReference type="EMBL" id="BSXU01019319">
    <property type="protein sequence ID" value="GME86746.1"/>
    <property type="molecule type" value="Genomic_DNA"/>
</dbReference>
<evidence type="ECO:0000256" key="1">
    <source>
        <dbReference type="SAM" id="MobiDB-lite"/>
    </source>
</evidence>
<evidence type="ECO:0000313" key="3">
    <source>
        <dbReference type="Proteomes" id="UP001165063"/>
    </source>
</evidence>
<feature type="compositionally biased region" description="Polar residues" evidence="1">
    <location>
        <begin position="155"/>
        <end position="174"/>
    </location>
</feature>
<keyword evidence="3" id="KW-1185">Reference proteome</keyword>
<reference evidence="2" key="1">
    <citation type="submission" date="2023-04" db="EMBL/GenBank/DDBJ databases">
        <title>Ambrosiozyma monospora NBRC 1965.</title>
        <authorList>
            <person name="Ichikawa N."/>
            <person name="Sato H."/>
            <person name="Tonouchi N."/>
        </authorList>
    </citation>
    <scope>NUCLEOTIDE SEQUENCE</scope>
    <source>
        <strain evidence="2">NBRC 1965</strain>
    </source>
</reference>
<comment type="caution">
    <text evidence="2">The sequence shown here is derived from an EMBL/GenBank/DDBJ whole genome shotgun (WGS) entry which is preliminary data.</text>
</comment>
<accession>A0A9W6TCU5</accession>
<feature type="compositionally biased region" description="Polar residues" evidence="1">
    <location>
        <begin position="60"/>
        <end position="72"/>
    </location>
</feature>
<feature type="region of interest" description="Disordered" evidence="1">
    <location>
        <begin position="60"/>
        <end position="181"/>
    </location>
</feature>